<organism evidence="2 3">
    <name type="scientific">Enhygromyxa salina</name>
    <dbReference type="NCBI Taxonomy" id="215803"/>
    <lineage>
        <taxon>Bacteria</taxon>
        <taxon>Pseudomonadati</taxon>
        <taxon>Myxococcota</taxon>
        <taxon>Polyangia</taxon>
        <taxon>Nannocystales</taxon>
        <taxon>Nannocystaceae</taxon>
        <taxon>Enhygromyxa</taxon>
    </lineage>
</organism>
<dbReference type="Proteomes" id="UP000031599">
    <property type="component" value="Unassembled WGS sequence"/>
</dbReference>
<evidence type="ECO:0000313" key="2">
    <source>
        <dbReference type="EMBL" id="KIG19244.1"/>
    </source>
</evidence>
<evidence type="ECO:0000313" key="3">
    <source>
        <dbReference type="Proteomes" id="UP000031599"/>
    </source>
</evidence>
<protein>
    <recommendedName>
        <fullName evidence="4">Transmembrane protein</fullName>
    </recommendedName>
</protein>
<dbReference type="RefSeq" id="WP_052546158.1">
    <property type="nucleotide sequence ID" value="NZ_JMCC02000003.1"/>
</dbReference>
<reference evidence="2 3" key="1">
    <citation type="submission" date="2014-12" db="EMBL/GenBank/DDBJ databases">
        <title>Genome assembly of Enhygromyxa salina DSM 15201.</title>
        <authorList>
            <person name="Sharma G."/>
            <person name="Subramanian S."/>
        </authorList>
    </citation>
    <scope>NUCLEOTIDE SEQUENCE [LARGE SCALE GENOMIC DNA]</scope>
    <source>
        <strain evidence="2 3">DSM 15201</strain>
    </source>
</reference>
<dbReference type="AlphaFoldDB" id="A0A0C1ZP20"/>
<gene>
    <name evidence="2" type="ORF">DB30_03800</name>
</gene>
<dbReference type="EMBL" id="JMCC02000003">
    <property type="protein sequence ID" value="KIG19244.1"/>
    <property type="molecule type" value="Genomic_DNA"/>
</dbReference>
<accession>A0A0C1ZP20</accession>
<keyword evidence="1" id="KW-0812">Transmembrane</keyword>
<keyword evidence="1" id="KW-1133">Transmembrane helix</keyword>
<sequence length="180" mass="19126">MDPRLAGVSLADEVRGRGRRQLIGIAIAVGAAHLLLGWVPLIGALVLLIAAAWIRAGILQPTTAMLSPRRRVLTRWTARLVMAVALALTVIVTEALSLIPVLGLPVKAVISAGEVAIAAWAVTTYVHWQLRREAMPRPIASWEWVVLVLCFAALIASVIALALAFAALASAFDTLLGFLS</sequence>
<feature type="transmembrane region" description="Helical" evidence="1">
    <location>
        <begin position="108"/>
        <end position="130"/>
    </location>
</feature>
<evidence type="ECO:0008006" key="4">
    <source>
        <dbReference type="Google" id="ProtNLM"/>
    </source>
</evidence>
<evidence type="ECO:0000256" key="1">
    <source>
        <dbReference type="SAM" id="Phobius"/>
    </source>
</evidence>
<keyword evidence="1" id="KW-0472">Membrane</keyword>
<proteinExistence type="predicted"/>
<feature type="transmembrane region" description="Helical" evidence="1">
    <location>
        <begin position="45"/>
        <end position="66"/>
    </location>
</feature>
<name>A0A0C1ZP20_9BACT</name>
<feature type="transmembrane region" description="Helical" evidence="1">
    <location>
        <begin position="78"/>
        <end position="102"/>
    </location>
</feature>
<comment type="caution">
    <text evidence="2">The sequence shown here is derived from an EMBL/GenBank/DDBJ whole genome shotgun (WGS) entry which is preliminary data.</text>
</comment>
<feature type="transmembrane region" description="Helical" evidence="1">
    <location>
        <begin position="142"/>
        <end position="172"/>
    </location>
</feature>